<name>A0ABT9YAJ0_9FIRM</name>
<dbReference type="PROSITE" id="PS50943">
    <property type="entry name" value="HTH_CROC1"/>
    <property type="match status" value="1"/>
</dbReference>
<sequence>MRTSKHTTQKQVAEKIGKTTMLVSSIETNNNKSFSYYDLKKNSELLGLSEEKHRELFREAARARENLPPYLLKYVNGHDEVYELLEIFVDKHMGSDSLKKIVKYAEELRNV</sequence>
<evidence type="ECO:0000313" key="2">
    <source>
        <dbReference type="EMBL" id="MDQ0204119.1"/>
    </source>
</evidence>
<keyword evidence="3" id="KW-1185">Reference proteome</keyword>
<protein>
    <submittedName>
        <fullName evidence="2">Transcriptional regulator with XRE-family HTH domain</fullName>
    </submittedName>
</protein>
<organism evidence="2 3">
    <name type="scientific">Pectinatus haikarae</name>
    <dbReference type="NCBI Taxonomy" id="349096"/>
    <lineage>
        <taxon>Bacteria</taxon>
        <taxon>Bacillati</taxon>
        <taxon>Bacillota</taxon>
        <taxon>Negativicutes</taxon>
        <taxon>Selenomonadales</taxon>
        <taxon>Selenomonadaceae</taxon>
        <taxon>Pectinatus</taxon>
    </lineage>
</organism>
<dbReference type="RefSeq" id="WP_307224313.1">
    <property type="nucleotide sequence ID" value="NZ_JAUSUE010000012.1"/>
</dbReference>
<dbReference type="SUPFAM" id="SSF47413">
    <property type="entry name" value="lambda repressor-like DNA-binding domains"/>
    <property type="match status" value="1"/>
</dbReference>
<reference evidence="2 3" key="1">
    <citation type="submission" date="2023-07" db="EMBL/GenBank/DDBJ databases">
        <title>Genomic Encyclopedia of Type Strains, Phase IV (KMG-IV): sequencing the most valuable type-strain genomes for metagenomic binning, comparative biology and taxonomic classification.</title>
        <authorList>
            <person name="Goeker M."/>
        </authorList>
    </citation>
    <scope>NUCLEOTIDE SEQUENCE [LARGE SCALE GENOMIC DNA]</scope>
    <source>
        <strain evidence="2 3">DSM 16980</strain>
    </source>
</reference>
<dbReference type="Gene3D" id="1.10.260.40">
    <property type="entry name" value="lambda repressor-like DNA-binding domains"/>
    <property type="match status" value="1"/>
</dbReference>
<proteinExistence type="predicted"/>
<gene>
    <name evidence="2" type="ORF">J2S01_001841</name>
</gene>
<dbReference type="InterPro" id="IPR001387">
    <property type="entry name" value="Cro/C1-type_HTH"/>
</dbReference>
<evidence type="ECO:0000313" key="3">
    <source>
        <dbReference type="Proteomes" id="UP001239167"/>
    </source>
</evidence>
<accession>A0ABT9YAJ0</accession>
<feature type="domain" description="HTH cro/C1-type" evidence="1">
    <location>
        <begin position="8"/>
        <end position="53"/>
    </location>
</feature>
<dbReference type="InterPro" id="IPR010982">
    <property type="entry name" value="Lambda_DNA-bd_dom_sf"/>
</dbReference>
<evidence type="ECO:0000259" key="1">
    <source>
        <dbReference type="PROSITE" id="PS50943"/>
    </source>
</evidence>
<dbReference type="Proteomes" id="UP001239167">
    <property type="component" value="Unassembled WGS sequence"/>
</dbReference>
<comment type="caution">
    <text evidence="2">The sequence shown here is derived from an EMBL/GenBank/DDBJ whole genome shotgun (WGS) entry which is preliminary data.</text>
</comment>
<dbReference type="EMBL" id="JAUSUE010000012">
    <property type="protein sequence ID" value="MDQ0204119.1"/>
    <property type="molecule type" value="Genomic_DNA"/>
</dbReference>